<evidence type="ECO:0000256" key="1">
    <source>
        <dbReference type="ARBA" id="ARBA00005254"/>
    </source>
</evidence>
<evidence type="ECO:0000313" key="7">
    <source>
        <dbReference type="EMBL" id="PWE12891.1"/>
    </source>
</evidence>
<dbReference type="GO" id="GO:0016836">
    <property type="term" value="F:hydro-lyase activity"/>
    <property type="evidence" value="ECO:0007669"/>
    <property type="project" value="TreeGrafter"/>
</dbReference>
<keyword evidence="4" id="KW-0443">Lipid metabolism</keyword>
<dbReference type="AlphaFoldDB" id="A0A2U2BFW8"/>
<dbReference type="InterPro" id="IPR052377">
    <property type="entry name" value="Mitochondrial_ECH-domain"/>
</dbReference>
<keyword evidence="2" id="KW-0276">Fatty acid metabolism</keyword>
<dbReference type="STRING" id="511.UZ73_09380"/>
<dbReference type="InterPro" id="IPR014748">
    <property type="entry name" value="Enoyl-CoA_hydra_C"/>
</dbReference>
<dbReference type="Pfam" id="PF00378">
    <property type="entry name" value="ECH_1"/>
    <property type="match status" value="1"/>
</dbReference>
<evidence type="ECO:0000256" key="5">
    <source>
        <dbReference type="ARBA" id="ARBA00037410"/>
    </source>
</evidence>
<evidence type="ECO:0000256" key="3">
    <source>
        <dbReference type="ARBA" id="ARBA00022946"/>
    </source>
</evidence>
<sequence length="263" mass="28655">MSQEHLADPVLLEQHQGLARITLNRPAKYNALSEEVLDSLQHILDKLAQDPSLQCVIIQAEGKAFCAGHDLKQMRSKPEHDYYRDLFSRCSRVMQGVLALPVPVIARVQGLATAAGCQLVATCDMAVATESTRFAVSGINVGLFCSTPAVALSRCVPPKAAMEMLMTGEFISAQRAQELGLINYAVAEDQLDQTVQKLADSIMAKSPVAVRAGKAMFYRQRSLAIEQAYDYAGQVMADNMMSNDACEGIDAFIEKRAPQWSGS</sequence>
<dbReference type="NCBIfam" id="NF006008">
    <property type="entry name" value="PRK08139.1"/>
    <property type="match status" value="1"/>
</dbReference>
<dbReference type="GO" id="GO:0006631">
    <property type="term" value="P:fatty acid metabolic process"/>
    <property type="evidence" value="ECO:0007669"/>
    <property type="project" value="UniProtKB-KW"/>
</dbReference>
<dbReference type="Proteomes" id="UP000245216">
    <property type="component" value="Unassembled WGS sequence"/>
</dbReference>
<dbReference type="Gene3D" id="1.10.12.10">
    <property type="entry name" value="Lyase 2-enoyl-coa Hydratase, Chain A, domain 2"/>
    <property type="match status" value="1"/>
</dbReference>
<comment type="function">
    <text evidence="5">May play a role in fatty acid biosynthesis and insulin sensitivity.</text>
</comment>
<dbReference type="PANTHER" id="PTHR43602">
    <property type="match status" value="1"/>
</dbReference>
<reference evidence="7 8" key="2">
    <citation type="submission" date="2018-05" db="EMBL/GenBank/DDBJ databases">
        <authorList>
            <person name="Lanie J.A."/>
            <person name="Ng W.-L."/>
            <person name="Kazmierczak K.M."/>
            <person name="Andrzejewski T.M."/>
            <person name="Davidsen T.M."/>
            <person name="Wayne K.J."/>
            <person name="Tettelin H."/>
            <person name="Glass J.I."/>
            <person name="Rusch D."/>
            <person name="Podicherti R."/>
            <person name="Tsui H.-C.T."/>
            <person name="Winkler M.E."/>
        </authorList>
    </citation>
    <scope>NUCLEOTIDE SEQUENCE [LARGE SCALE GENOMIC DNA]</scope>
    <source>
        <strain evidence="7 8">YBY</strain>
    </source>
</reference>
<dbReference type="PANTHER" id="PTHR43602:SF1">
    <property type="entry name" value="ENOYL-COA HYDRATASE DOMAIN-CONTAINING PROTEIN 3, MITOCHONDRIAL"/>
    <property type="match status" value="1"/>
</dbReference>
<dbReference type="RefSeq" id="WP_026483772.1">
    <property type="nucleotide sequence ID" value="NZ_QEXO01000005.1"/>
</dbReference>
<reference evidence="7 8" key="1">
    <citation type="submission" date="2018-05" db="EMBL/GenBank/DDBJ databases">
        <title>Genome Sequence of an Efficient Indole-Degrading Bacterium, Alcaligenes sp.YBY.</title>
        <authorList>
            <person name="Yang B."/>
        </authorList>
    </citation>
    <scope>NUCLEOTIDE SEQUENCE [LARGE SCALE GENOMIC DNA]</scope>
    <source>
        <strain evidence="7 8">YBY</strain>
    </source>
</reference>
<dbReference type="Gene3D" id="3.90.226.10">
    <property type="entry name" value="2-enoyl-CoA Hydratase, Chain A, domain 1"/>
    <property type="match status" value="1"/>
</dbReference>
<dbReference type="SUPFAM" id="SSF52096">
    <property type="entry name" value="ClpP/crotonase"/>
    <property type="match status" value="1"/>
</dbReference>
<dbReference type="InterPro" id="IPR001753">
    <property type="entry name" value="Enoyl-CoA_hydra/iso"/>
</dbReference>
<proteinExistence type="inferred from homology"/>
<protein>
    <recommendedName>
        <fullName evidence="6">Enoyl-CoA hydratase domain-containing protein 3, mitochondrial</fullName>
    </recommendedName>
</protein>
<evidence type="ECO:0000256" key="6">
    <source>
        <dbReference type="ARBA" id="ARBA00040545"/>
    </source>
</evidence>
<keyword evidence="3" id="KW-0809">Transit peptide</keyword>
<evidence type="ECO:0000256" key="2">
    <source>
        <dbReference type="ARBA" id="ARBA00022832"/>
    </source>
</evidence>
<evidence type="ECO:0000313" key="8">
    <source>
        <dbReference type="Proteomes" id="UP000245216"/>
    </source>
</evidence>
<evidence type="ECO:0000256" key="4">
    <source>
        <dbReference type="ARBA" id="ARBA00023098"/>
    </source>
</evidence>
<organism evidence="7 8">
    <name type="scientific">Alcaligenes faecalis</name>
    <dbReference type="NCBI Taxonomy" id="511"/>
    <lineage>
        <taxon>Bacteria</taxon>
        <taxon>Pseudomonadati</taxon>
        <taxon>Pseudomonadota</taxon>
        <taxon>Betaproteobacteria</taxon>
        <taxon>Burkholderiales</taxon>
        <taxon>Alcaligenaceae</taxon>
        <taxon>Alcaligenes</taxon>
    </lineage>
</organism>
<name>A0A2U2BFW8_ALCFA</name>
<accession>A0A2U2BFW8</accession>
<comment type="caution">
    <text evidence="7">The sequence shown here is derived from an EMBL/GenBank/DDBJ whole genome shotgun (WGS) entry which is preliminary data.</text>
</comment>
<dbReference type="CDD" id="cd06558">
    <property type="entry name" value="crotonase-like"/>
    <property type="match status" value="1"/>
</dbReference>
<dbReference type="EMBL" id="QEXO01000005">
    <property type="protein sequence ID" value="PWE12891.1"/>
    <property type="molecule type" value="Genomic_DNA"/>
</dbReference>
<gene>
    <name evidence="7" type="ORF">DF183_19240</name>
</gene>
<comment type="similarity">
    <text evidence="1">Belongs to the enoyl-CoA hydratase/isomerase family.</text>
</comment>
<dbReference type="InterPro" id="IPR029045">
    <property type="entry name" value="ClpP/crotonase-like_dom_sf"/>
</dbReference>